<reference evidence="1 4" key="2">
    <citation type="journal article" date="2003" name="J. Bacteriol.">
        <title>Comparative genomics of Salmonella enterica serovar Typhi strains Ty2 and CT18.</title>
        <authorList>
            <person name="Deng W."/>
            <person name="Liou S.R."/>
            <person name="Plunkett G.III."/>
            <person name="Mayhew G.F."/>
            <person name="Rose D.J."/>
            <person name="Burland V."/>
            <person name="Kodoyianni V."/>
            <person name="Schwartz D.C."/>
            <person name="Blattner F.R."/>
        </authorList>
    </citation>
    <scope>NUCLEOTIDE SEQUENCE [LARGE SCALE GENOMIC DNA]</scope>
    <source>
        <strain evidence="4">ATCC 700931 / Ty2</strain>
        <strain evidence="1">Ty2</strain>
    </source>
</reference>
<sequence length="95" mass="10785">MVLNCPQPLKVIINSLDVFTSYNLRKHCQTCMRVIIMGHALKKADRLYIPPRDKSMVAKPRAAISKACSHTGQVKNAFEFGFARYEKAMEELSKV</sequence>
<accession>Q8Z7X2</accession>
<dbReference type="KEGG" id="stt:t1910"/>
<dbReference type="Proteomes" id="UP000000541">
    <property type="component" value="Chromosome"/>
</dbReference>
<keyword evidence="4" id="KW-1185">Reference proteome</keyword>
<reference evidence="2 3" key="1">
    <citation type="journal article" date="2001" name="Nature">
        <title>Complete genome sequence of a multiple drug resistant Salmonella enterica serovar Typhi CT18.</title>
        <authorList>
            <person name="Parkhill J."/>
            <person name="Dougan G."/>
            <person name="James K.D."/>
            <person name="Thomson N.R."/>
            <person name="Pickard D."/>
            <person name="Wain J."/>
            <person name="Churcher C."/>
            <person name="Mungall K.L."/>
            <person name="Bentley S.D."/>
            <person name="Holden M.T.G."/>
            <person name="Sebaihia M."/>
            <person name="Baker S."/>
            <person name="Basham D."/>
            <person name="Brooks K."/>
            <person name="Chillingworth T."/>
            <person name="Connerton P."/>
            <person name="Cronin A."/>
            <person name="Davis P."/>
            <person name="Davies R.M."/>
            <person name="Dowd L."/>
            <person name="White N."/>
            <person name="Farrar J."/>
            <person name="Feltwell T."/>
            <person name="Hamlin N."/>
            <person name="Haque A."/>
            <person name="Hien T.T."/>
            <person name="Holroyd S."/>
            <person name="Jagels K."/>
            <person name="Krogh A."/>
            <person name="Larsen T.S."/>
            <person name="Leather S."/>
            <person name="Moule S."/>
            <person name="O'Gaora P."/>
            <person name="Parry C."/>
            <person name="Quail M."/>
            <person name="Rutherford K."/>
            <person name="Simmonds M."/>
            <person name="Skelton J."/>
            <person name="Stevens K."/>
            <person name="Whitehead S."/>
            <person name="Barrell B.G."/>
        </authorList>
    </citation>
    <scope>NUCLEOTIDE SEQUENCE [LARGE SCALE GENOMIC DNA]</scope>
    <source>
        <strain evidence="2 3">CT18</strain>
    </source>
</reference>
<evidence type="ECO:0000313" key="1">
    <source>
        <dbReference type="EMBL" id="AAO69527.1"/>
    </source>
</evidence>
<evidence type="ECO:0000313" key="3">
    <source>
        <dbReference type="Proteomes" id="UP000000541"/>
    </source>
</evidence>
<dbReference type="AlphaFoldDB" id="Q8Z7X2"/>
<dbReference type="EMBL" id="AE014613">
    <property type="protein sequence ID" value="AAO69527.1"/>
    <property type="molecule type" value="Genomic_DNA"/>
</dbReference>
<dbReference type="Proteomes" id="UP000002670">
    <property type="component" value="Chromosome"/>
</dbReference>
<dbReference type="KEGG" id="sty:STY1030"/>
<dbReference type="EMBL" id="AL513382">
    <property type="protein sequence ID" value="CAD05424.1"/>
    <property type="molecule type" value="Genomic_DNA"/>
</dbReference>
<dbReference type="OMA" id="SKACSHT"/>
<dbReference type="STRING" id="220341.gene:17585015"/>
<dbReference type="HOGENOM" id="CLU_2371117_0_0_6"/>
<proteinExistence type="predicted"/>
<organism evidence="2 3">
    <name type="scientific">Salmonella typhi</name>
    <dbReference type="NCBI Taxonomy" id="90370"/>
    <lineage>
        <taxon>Bacteria</taxon>
        <taxon>Pseudomonadati</taxon>
        <taxon>Pseudomonadota</taxon>
        <taxon>Gammaproteobacteria</taxon>
        <taxon>Enterobacterales</taxon>
        <taxon>Enterobacteriaceae</taxon>
        <taxon>Salmonella</taxon>
    </lineage>
</organism>
<dbReference type="eggNOG" id="ENOG5032YSR">
    <property type="taxonomic scope" value="Bacteria"/>
</dbReference>
<gene>
    <name evidence="2" type="ordered locus">STY1030</name>
    <name evidence="1" type="ordered locus">t1910</name>
</gene>
<evidence type="ECO:0000313" key="2">
    <source>
        <dbReference type="EMBL" id="CAD05424.1"/>
    </source>
</evidence>
<evidence type="ECO:0000313" key="4">
    <source>
        <dbReference type="Proteomes" id="UP000002670"/>
    </source>
</evidence>
<name>Q8Z7X2_SALTI</name>
<protein>
    <submittedName>
        <fullName evidence="2">Bacteriophage protein</fullName>
    </submittedName>
</protein>
<accession>Q7C913</accession>